<gene>
    <name evidence="1" type="ORF">P9271_19580</name>
</gene>
<accession>A0ABU6P3B3</accession>
<proteinExistence type="predicted"/>
<comment type="caution">
    <text evidence="1">The sequence shown here is derived from an EMBL/GenBank/DDBJ whole genome shotgun (WGS) entry which is preliminary data.</text>
</comment>
<organism evidence="1 2">
    <name type="scientific">Metabacillus fastidiosus</name>
    <dbReference type="NCBI Taxonomy" id="1458"/>
    <lineage>
        <taxon>Bacteria</taxon>
        <taxon>Bacillati</taxon>
        <taxon>Bacillota</taxon>
        <taxon>Bacilli</taxon>
        <taxon>Bacillales</taxon>
        <taxon>Bacillaceae</taxon>
        <taxon>Metabacillus</taxon>
    </lineage>
</organism>
<dbReference type="RefSeq" id="WP_328015774.1">
    <property type="nucleotide sequence ID" value="NZ_JARTFS010000017.1"/>
</dbReference>
<name>A0ABU6P3B3_9BACI</name>
<dbReference type="Proteomes" id="UP001342826">
    <property type="component" value="Unassembled WGS sequence"/>
</dbReference>
<evidence type="ECO:0000313" key="2">
    <source>
        <dbReference type="Proteomes" id="UP001342826"/>
    </source>
</evidence>
<dbReference type="EMBL" id="JARTFS010000017">
    <property type="protein sequence ID" value="MED4403513.1"/>
    <property type="molecule type" value="Genomic_DNA"/>
</dbReference>
<keyword evidence="2" id="KW-1185">Reference proteome</keyword>
<evidence type="ECO:0000313" key="1">
    <source>
        <dbReference type="EMBL" id="MED4403513.1"/>
    </source>
</evidence>
<sequence length="79" mass="9084">MKRIDLIILYSTQGIFSEKKSNLIKKLIEENRMENSEIVDGQQFDVRAVNDNNLMVIGIDFDFADVEVKDSSELTKMSL</sequence>
<reference evidence="1 2" key="1">
    <citation type="submission" date="2023-03" db="EMBL/GenBank/DDBJ databases">
        <title>Bacillus Genome Sequencing.</title>
        <authorList>
            <person name="Dunlap C."/>
        </authorList>
    </citation>
    <scope>NUCLEOTIDE SEQUENCE [LARGE SCALE GENOMIC DNA]</scope>
    <source>
        <strain evidence="1 2">NRS-1717</strain>
    </source>
</reference>
<protein>
    <submittedName>
        <fullName evidence="1">Uncharacterized protein</fullName>
    </submittedName>
</protein>